<dbReference type="SUPFAM" id="SSF56112">
    <property type="entry name" value="Protein kinase-like (PK-like)"/>
    <property type="match status" value="1"/>
</dbReference>
<feature type="region of interest" description="Disordered" evidence="1">
    <location>
        <begin position="284"/>
        <end position="305"/>
    </location>
</feature>
<evidence type="ECO:0000313" key="4">
    <source>
        <dbReference type="Proteomes" id="UP001595867"/>
    </source>
</evidence>
<dbReference type="Gene3D" id="1.10.510.10">
    <property type="entry name" value="Transferase(Phosphotransferase) domain 1"/>
    <property type="match status" value="1"/>
</dbReference>
<evidence type="ECO:0000256" key="2">
    <source>
        <dbReference type="SAM" id="Phobius"/>
    </source>
</evidence>
<dbReference type="Proteomes" id="UP001595867">
    <property type="component" value="Unassembled WGS sequence"/>
</dbReference>
<dbReference type="EMBL" id="JBHSBL010000007">
    <property type="protein sequence ID" value="MFC4065085.1"/>
    <property type="molecule type" value="Genomic_DNA"/>
</dbReference>
<evidence type="ECO:0000313" key="3">
    <source>
        <dbReference type="EMBL" id="MFC4065085.1"/>
    </source>
</evidence>
<gene>
    <name evidence="3" type="ORF">ACFO0C_09090</name>
</gene>
<comment type="caution">
    <text evidence="3">The sequence shown here is derived from an EMBL/GenBank/DDBJ whole genome shotgun (WGS) entry which is preliminary data.</text>
</comment>
<keyword evidence="2" id="KW-0812">Transmembrane</keyword>
<proteinExistence type="predicted"/>
<accession>A0ABV8ITF8</accession>
<evidence type="ECO:0000256" key="1">
    <source>
        <dbReference type="SAM" id="MobiDB-lite"/>
    </source>
</evidence>
<protein>
    <recommendedName>
        <fullName evidence="5">Protein kinase domain-containing protein</fullName>
    </recommendedName>
</protein>
<dbReference type="RefSeq" id="WP_378066117.1">
    <property type="nucleotide sequence ID" value="NZ_JBHSBL010000007.1"/>
</dbReference>
<reference evidence="4" key="1">
    <citation type="journal article" date="2019" name="Int. J. Syst. Evol. Microbiol.">
        <title>The Global Catalogue of Microorganisms (GCM) 10K type strain sequencing project: providing services to taxonomists for standard genome sequencing and annotation.</title>
        <authorList>
            <consortium name="The Broad Institute Genomics Platform"/>
            <consortium name="The Broad Institute Genome Sequencing Center for Infectious Disease"/>
            <person name="Wu L."/>
            <person name="Ma J."/>
        </authorList>
    </citation>
    <scope>NUCLEOTIDE SEQUENCE [LARGE SCALE GENOMIC DNA]</scope>
    <source>
        <strain evidence="4">TBRC 5832</strain>
    </source>
</reference>
<keyword evidence="2" id="KW-0472">Membrane</keyword>
<organism evidence="3 4">
    <name type="scientific">Actinoplanes subglobosus</name>
    <dbReference type="NCBI Taxonomy" id="1547892"/>
    <lineage>
        <taxon>Bacteria</taxon>
        <taxon>Bacillati</taxon>
        <taxon>Actinomycetota</taxon>
        <taxon>Actinomycetes</taxon>
        <taxon>Micromonosporales</taxon>
        <taxon>Micromonosporaceae</taxon>
        <taxon>Actinoplanes</taxon>
    </lineage>
</organism>
<sequence>MIGNDVHHLPRPVLEPLVRVGEGGQGVVYFTDRIRINKIWSAAYKEYLPGTKFDPQVMRQMVAYVPSLDAADGRWLCENTAWPAAVVLNGSQVSGFLMRRIPDRFRMPWGDNGATAPAALQYLLNPQTYLNRKGIHIDGRVRLELLEAIADVMARLHSLDIVVGDLSPNNLLVDIRNPACFFIDCDAMRLRGQDVLDQVETPEWGVRGNRHEPIATPASDSYKFGLLAARLFAQDQMGQDLTALAGVSSELGVLARRSLDADSTRRPSMGDWLGTLRTARIGAPVPSPRRTVRATPPPAATTAPSVIRVPAPQPAVPDRPVRAAVIKGVTALTILVLVITLIAQLV</sequence>
<keyword evidence="2" id="KW-1133">Transmembrane helix</keyword>
<dbReference type="InterPro" id="IPR011009">
    <property type="entry name" value="Kinase-like_dom_sf"/>
</dbReference>
<keyword evidence="4" id="KW-1185">Reference proteome</keyword>
<evidence type="ECO:0008006" key="5">
    <source>
        <dbReference type="Google" id="ProtNLM"/>
    </source>
</evidence>
<feature type="transmembrane region" description="Helical" evidence="2">
    <location>
        <begin position="324"/>
        <end position="343"/>
    </location>
</feature>
<name>A0ABV8ITF8_9ACTN</name>